<protein>
    <submittedName>
        <fullName evidence="3">Uncharacterized protein LOC102803561</fullName>
    </submittedName>
</protein>
<dbReference type="InterPro" id="IPR039448">
    <property type="entry name" value="Beta_helix"/>
</dbReference>
<dbReference type="GeneID" id="102803561"/>
<dbReference type="Gene3D" id="2.160.20.10">
    <property type="entry name" value="Single-stranded right-handed beta-helix, Pectin lyase-like"/>
    <property type="match status" value="1"/>
</dbReference>
<reference evidence="3" key="1">
    <citation type="submission" date="2025-08" db="UniProtKB">
        <authorList>
            <consortium name="RefSeq"/>
        </authorList>
    </citation>
    <scope>IDENTIFICATION</scope>
    <source>
        <tissue evidence="3">Testes</tissue>
    </source>
</reference>
<keyword evidence="2" id="KW-1185">Reference proteome</keyword>
<feature type="non-terminal residue" evidence="3">
    <location>
        <position position="1"/>
    </location>
</feature>
<accession>A0ABM0M0C6</accession>
<dbReference type="Pfam" id="PF13229">
    <property type="entry name" value="Beta_helix"/>
    <property type="match status" value="1"/>
</dbReference>
<dbReference type="Proteomes" id="UP000694865">
    <property type="component" value="Unplaced"/>
</dbReference>
<feature type="domain" description="Right handed beta helix" evidence="1">
    <location>
        <begin position="140"/>
        <end position="215"/>
    </location>
</feature>
<evidence type="ECO:0000313" key="2">
    <source>
        <dbReference type="Proteomes" id="UP000694865"/>
    </source>
</evidence>
<organism evidence="2 3">
    <name type="scientific">Saccoglossus kowalevskii</name>
    <name type="common">Acorn worm</name>
    <dbReference type="NCBI Taxonomy" id="10224"/>
    <lineage>
        <taxon>Eukaryota</taxon>
        <taxon>Metazoa</taxon>
        <taxon>Hemichordata</taxon>
        <taxon>Enteropneusta</taxon>
        <taxon>Harrimaniidae</taxon>
        <taxon>Saccoglossus</taxon>
    </lineage>
</organism>
<dbReference type="SUPFAM" id="SSF51126">
    <property type="entry name" value="Pectin lyase-like"/>
    <property type="match status" value="1"/>
</dbReference>
<dbReference type="InterPro" id="IPR012334">
    <property type="entry name" value="Pectin_lyas_fold"/>
</dbReference>
<gene>
    <name evidence="3" type="primary">LOC102803561</name>
</gene>
<dbReference type="RefSeq" id="XP_006813467.1">
    <property type="nucleotide sequence ID" value="XM_006813404.1"/>
</dbReference>
<name>A0ABM0M0C6_SACKO</name>
<sequence length="296" mass="31860">SIGSSAFLPLITVSGGTLHLSNFNVVHKCIEEPTDTIVVNNGGKCNITNVQFQGENSTFCLLQHSEVSIGKCRLIGGSTAISVSNSSTLKLTDTVISAFTHVGVNIISGASANIQKSTVSCCGQHAILSHNGAQRVELIHSKIISNSNCQEGHVPAVQLSAGKQNLIRHCEILKNGGPGIRITHGSECAIEDSIFKQNPIAINVIGRSRCSIIRCRMVEVSVGLDILHNQNGQVFMKDNTIKPSIAEVMMLSSDSIPTMVGRLHKVKLRDDVSSKHIRTPRLETLQKVVAPKKFVR</sequence>
<dbReference type="InterPro" id="IPR011050">
    <property type="entry name" value="Pectin_lyase_fold/virulence"/>
</dbReference>
<evidence type="ECO:0000259" key="1">
    <source>
        <dbReference type="Pfam" id="PF13229"/>
    </source>
</evidence>
<proteinExistence type="predicted"/>
<evidence type="ECO:0000313" key="3">
    <source>
        <dbReference type="RefSeq" id="XP_006813467.1"/>
    </source>
</evidence>